<protein>
    <submittedName>
        <fullName evidence="8">Major facilitator superfamily protein</fullName>
    </submittedName>
</protein>
<dbReference type="InterPro" id="IPR036259">
    <property type="entry name" value="MFS_trans_sf"/>
</dbReference>
<feature type="transmembrane region" description="Helical" evidence="6">
    <location>
        <begin position="133"/>
        <end position="159"/>
    </location>
</feature>
<name>A0A8J3VFY7_9ACTN</name>
<dbReference type="RefSeq" id="WP_203908449.1">
    <property type="nucleotide sequence ID" value="NZ_BONY01000013.1"/>
</dbReference>
<dbReference type="SUPFAM" id="SSF103473">
    <property type="entry name" value="MFS general substrate transporter"/>
    <property type="match status" value="1"/>
</dbReference>
<evidence type="ECO:0000256" key="1">
    <source>
        <dbReference type="ARBA" id="ARBA00004429"/>
    </source>
</evidence>
<organism evidence="8 9">
    <name type="scientific">Rhizocola hellebori</name>
    <dbReference type="NCBI Taxonomy" id="1392758"/>
    <lineage>
        <taxon>Bacteria</taxon>
        <taxon>Bacillati</taxon>
        <taxon>Actinomycetota</taxon>
        <taxon>Actinomycetes</taxon>
        <taxon>Micromonosporales</taxon>
        <taxon>Micromonosporaceae</taxon>
        <taxon>Rhizocola</taxon>
    </lineage>
</organism>
<accession>A0A8J3VFY7</accession>
<feature type="domain" description="Major facilitator superfamily (MFS) profile" evidence="7">
    <location>
        <begin position="6"/>
        <end position="490"/>
    </location>
</feature>
<dbReference type="GO" id="GO:0022857">
    <property type="term" value="F:transmembrane transporter activity"/>
    <property type="evidence" value="ECO:0007669"/>
    <property type="project" value="InterPro"/>
</dbReference>
<dbReference type="Gene3D" id="1.20.1250.20">
    <property type="entry name" value="MFS general substrate transporter like domains"/>
    <property type="match status" value="1"/>
</dbReference>
<feature type="transmembrane region" description="Helical" evidence="6">
    <location>
        <begin position="195"/>
        <end position="215"/>
    </location>
</feature>
<feature type="transmembrane region" description="Helical" evidence="6">
    <location>
        <begin position="467"/>
        <end position="486"/>
    </location>
</feature>
<feature type="transmembrane region" description="Helical" evidence="6">
    <location>
        <begin position="329"/>
        <end position="348"/>
    </location>
</feature>
<keyword evidence="2" id="KW-0813">Transport</keyword>
<dbReference type="CDD" id="cd17321">
    <property type="entry name" value="MFS_MMR_MDR_like"/>
    <property type="match status" value="1"/>
</dbReference>
<dbReference type="AlphaFoldDB" id="A0A8J3VFY7"/>
<feature type="transmembrane region" description="Helical" evidence="6">
    <location>
        <begin position="368"/>
        <end position="390"/>
    </location>
</feature>
<proteinExistence type="predicted"/>
<evidence type="ECO:0000256" key="2">
    <source>
        <dbReference type="ARBA" id="ARBA00022448"/>
    </source>
</evidence>
<keyword evidence="3 6" id="KW-0812">Transmembrane</keyword>
<evidence type="ECO:0000256" key="5">
    <source>
        <dbReference type="ARBA" id="ARBA00023136"/>
    </source>
</evidence>
<feature type="transmembrane region" description="Helical" evidence="6">
    <location>
        <begin position="260"/>
        <end position="283"/>
    </location>
</feature>
<keyword evidence="4 6" id="KW-1133">Transmembrane helix</keyword>
<evidence type="ECO:0000313" key="8">
    <source>
        <dbReference type="EMBL" id="GIH04571.1"/>
    </source>
</evidence>
<feature type="transmembrane region" description="Helical" evidence="6">
    <location>
        <begin position="105"/>
        <end position="126"/>
    </location>
</feature>
<reference evidence="8" key="1">
    <citation type="submission" date="2021-01" db="EMBL/GenBank/DDBJ databases">
        <title>Whole genome shotgun sequence of Rhizocola hellebori NBRC 109834.</title>
        <authorList>
            <person name="Komaki H."/>
            <person name="Tamura T."/>
        </authorList>
    </citation>
    <scope>NUCLEOTIDE SEQUENCE</scope>
    <source>
        <strain evidence="8">NBRC 109834</strain>
    </source>
</reference>
<feature type="transmembrane region" description="Helical" evidence="6">
    <location>
        <begin position="165"/>
        <end position="183"/>
    </location>
</feature>
<keyword evidence="5 6" id="KW-0472">Membrane</keyword>
<dbReference type="EMBL" id="BONY01000013">
    <property type="protein sequence ID" value="GIH04571.1"/>
    <property type="molecule type" value="Genomic_DNA"/>
</dbReference>
<evidence type="ECO:0000313" key="9">
    <source>
        <dbReference type="Proteomes" id="UP000612899"/>
    </source>
</evidence>
<evidence type="ECO:0000256" key="4">
    <source>
        <dbReference type="ARBA" id="ARBA00022989"/>
    </source>
</evidence>
<evidence type="ECO:0000259" key="7">
    <source>
        <dbReference type="PROSITE" id="PS50850"/>
    </source>
</evidence>
<feature type="transmembrane region" description="Helical" evidence="6">
    <location>
        <begin position="75"/>
        <end position="93"/>
    </location>
</feature>
<comment type="subcellular location">
    <subcellularLocation>
        <location evidence="1">Cell inner membrane</location>
        <topology evidence="1">Multi-pass membrane protein</topology>
    </subcellularLocation>
</comment>
<dbReference type="PRINTS" id="PR01036">
    <property type="entry name" value="TCRTETB"/>
</dbReference>
<dbReference type="Proteomes" id="UP000612899">
    <property type="component" value="Unassembled WGS sequence"/>
</dbReference>
<dbReference type="PANTHER" id="PTHR23501:SF191">
    <property type="entry name" value="VACUOLAR BASIC AMINO ACID TRANSPORTER 4"/>
    <property type="match status" value="1"/>
</dbReference>
<dbReference type="PROSITE" id="PS50850">
    <property type="entry name" value="MFS"/>
    <property type="match status" value="1"/>
</dbReference>
<dbReference type="InterPro" id="IPR020846">
    <property type="entry name" value="MFS_dom"/>
</dbReference>
<dbReference type="Pfam" id="PF07690">
    <property type="entry name" value="MFS_1"/>
    <property type="match status" value="1"/>
</dbReference>
<evidence type="ECO:0000256" key="3">
    <source>
        <dbReference type="ARBA" id="ARBA00022692"/>
    </source>
</evidence>
<dbReference type="GO" id="GO:0005886">
    <property type="term" value="C:plasma membrane"/>
    <property type="evidence" value="ECO:0007669"/>
    <property type="project" value="UniProtKB-SubCell"/>
</dbReference>
<keyword evidence="9" id="KW-1185">Reference proteome</keyword>
<feature type="transmembrane region" description="Helical" evidence="6">
    <location>
        <begin position="303"/>
        <end position="322"/>
    </location>
</feature>
<sequence>MRPRLAVGVGGLAVLLGALDAYVLVSILIDIVNDFDVPINRLERATPLITGYLLGYIAGMPLLGRLSDRFGRRAVIVVCLAGFAAGSAVTATADTLNVLIAGRALQGLAGGALLPVTMALVADVFAGPRRAAALGWVGAAQELGAVLGPLFGAAVAAWIGWRGIFWLNIPLAVLAAIAVWTMVPKRVSGQAAPRVDVVGGLLLAISLGLFVAGLYNPDPSVSVLPSWGPATLGGGAVALLLFVLWEAFARTRLMETREVAMRPFLSSLVASLCAGAALLVTLVDVQLVAQTLLGKDSFGGTLLLTRFLVALPIGALLGGLLIRLLGERLLTFFGLLLAGFAYYLIANWPVDILDAQYGFGLPRLDTDLVLAGLGLGLVIAPLSAVVLRVVPASQHGIASAAVVVARMMGMLLGVAGLSAWGLHRFAEFTKDLVPPLPFNVTPDEYAKQFAVYRTALEAALRAEYREIFLVTAAICVVGALFGLLLGSRRSRPLPS</sequence>
<comment type="caution">
    <text evidence="8">The sequence shown here is derived from an EMBL/GenBank/DDBJ whole genome shotgun (WGS) entry which is preliminary data.</text>
</comment>
<dbReference type="InterPro" id="IPR011701">
    <property type="entry name" value="MFS"/>
</dbReference>
<dbReference type="Gene3D" id="1.20.1720.10">
    <property type="entry name" value="Multidrug resistance protein D"/>
    <property type="match status" value="1"/>
</dbReference>
<feature type="transmembrane region" description="Helical" evidence="6">
    <location>
        <begin position="45"/>
        <end position="63"/>
    </location>
</feature>
<evidence type="ECO:0000256" key="6">
    <source>
        <dbReference type="SAM" id="Phobius"/>
    </source>
</evidence>
<gene>
    <name evidence="8" type="ORF">Rhe02_26380</name>
</gene>
<feature type="transmembrane region" description="Helical" evidence="6">
    <location>
        <begin position="227"/>
        <end position="248"/>
    </location>
</feature>
<dbReference type="PANTHER" id="PTHR23501">
    <property type="entry name" value="MAJOR FACILITATOR SUPERFAMILY"/>
    <property type="match status" value="1"/>
</dbReference>
<feature type="transmembrane region" description="Helical" evidence="6">
    <location>
        <begin position="397"/>
        <end position="422"/>
    </location>
</feature>